<dbReference type="InterPro" id="IPR011650">
    <property type="entry name" value="Peptidase_M20_dimer"/>
</dbReference>
<dbReference type="Proteomes" id="UP001329430">
    <property type="component" value="Chromosome 1"/>
</dbReference>
<keyword evidence="2" id="KW-0479">Metal-binding</keyword>
<organism evidence="5 6">
    <name type="scientific">Pyrocoelia pectoralis</name>
    <dbReference type="NCBI Taxonomy" id="417401"/>
    <lineage>
        <taxon>Eukaryota</taxon>
        <taxon>Metazoa</taxon>
        <taxon>Ecdysozoa</taxon>
        <taxon>Arthropoda</taxon>
        <taxon>Hexapoda</taxon>
        <taxon>Insecta</taxon>
        <taxon>Pterygota</taxon>
        <taxon>Neoptera</taxon>
        <taxon>Endopterygota</taxon>
        <taxon>Coleoptera</taxon>
        <taxon>Polyphaga</taxon>
        <taxon>Elateriformia</taxon>
        <taxon>Elateroidea</taxon>
        <taxon>Lampyridae</taxon>
        <taxon>Lampyrinae</taxon>
        <taxon>Pyrocoelia</taxon>
    </lineage>
</organism>
<sequence length="478" mass="53641">MEVPATLNEIFGYIERNKLKYIETLREAVAIRSISCLEECRDETIKMVNWTADRVRKLGMQVSLKDIGMQVLANGKEIKFPPILLGTLGNDPKKQTVCIYGHLDVQPALKEDGWSTDPFELVERDGKLYGRGSADDKGPVLACIHAIEAFQALHVDLPVNVKFFFEAMEECGSLGLKDLVISEQDLFFKDVDYICICDGSWLGTTTPCIFYGLRGCCFFRLTVECASQDLHSGVNGGMLHEAMADVIYLLNSLTDKDGKILVTDFYKNIPPVKPEERSIYSNIDFDVEEYGKSVDAAKLFYKDKVDLLLNCWRYPTLSIHGIEGAHGEYGMKCVIPGEVTGKFSIRIVENQTPDEVEKLIINYLTKKWEERGCSTKMKVSMTTAAFPWSENPHHPHYSAAQRATRYAYQKDGDLIRAGGTIPIITTLKQITGKNIINLGLSAGDDNTHAQNEKIDIHNYIDGTKLMGAYLYEVAKIEK</sequence>
<dbReference type="AlphaFoldDB" id="A0AAN7VST1"/>
<dbReference type="Gene3D" id="3.40.630.10">
    <property type="entry name" value="Zn peptidases"/>
    <property type="match status" value="1"/>
</dbReference>
<gene>
    <name evidence="5" type="ORF">RI129_000650</name>
</gene>
<dbReference type="CDD" id="cd05676">
    <property type="entry name" value="M20_dipept_like_CNDP"/>
    <property type="match status" value="1"/>
</dbReference>
<dbReference type="Pfam" id="PF01546">
    <property type="entry name" value="Peptidase_M20"/>
    <property type="match status" value="1"/>
</dbReference>
<evidence type="ECO:0000256" key="3">
    <source>
        <dbReference type="ARBA" id="ARBA00022801"/>
    </source>
</evidence>
<dbReference type="GO" id="GO:0046872">
    <property type="term" value="F:metal ion binding"/>
    <property type="evidence" value="ECO:0007669"/>
    <property type="project" value="UniProtKB-KW"/>
</dbReference>
<evidence type="ECO:0000313" key="5">
    <source>
        <dbReference type="EMBL" id="KAK5649621.1"/>
    </source>
</evidence>
<reference evidence="5 6" key="1">
    <citation type="journal article" date="2024" name="Insects">
        <title>An Improved Chromosome-Level Genome Assembly of the Firefly Pyrocoelia pectoralis.</title>
        <authorList>
            <person name="Fu X."/>
            <person name="Meyer-Rochow V.B."/>
            <person name="Ballantyne L."/>
            <person name="Zhu X."/>
        </authorList>
    </citation>
    <scope>NUCLEOTIDE SEQUENCE [LARGE SCALE GENOMIC DNA]</scope>
    <source>
        <strain evidence="5">XCY_ONT2</strain>
    </source>
</reference>
<evidence type="ECO:0000256" key="1">
    <source>
        <dbReference type="ARBA" id="ARBA00022670"/>
    </source>
</evidence>
<dbReference type="Gene3D" id="3.30.70.360">
    <property type="match status" value="1"/>
</dbReference>
<evidence type="ECO:0000259" key="4">
    <source>
        <dbReference type="Pfam" id="PF07687"/>
    </source>
</evidence>
<dbReference type="EMBL" id="JAVRBK010000001">
    <property type="protein sequence ID" value="KAK5649621.1"/>
    <property type="molecule type" value="Genomic_DNA"/>
</dbReference>
<dbReference type="InterPro" id="IPR051458">
    <property type="entry name" value="Cyt/Met_Dipeptidase"/>
</dbReference>
<dbReference type="PANTHER" id="PTHR43270:SF4">
    <property type="entry name" value="CARNOSINE DIPEPTIDASE 2, ISOFORM A"/>
    <property type="match status" value="1"/>
</dbReference>
<dbReference type="PANTHER" id="PTHR43270">
    <property type="entry name" value="BETA-ALA-HIS DIPEPTIDASE"/>
    <property type="match status" value="1"/>
</dbReference>
<dbReference type="Pfam" id="PF07687">
    <property type="entry name" value="M20_dimer"/>
    <property type="match status" value="1"/>
</dbReference>
<comment type="caution">
    <text evidence="5">The sequence shown here is derived from an EMBL/GenBank/DDBJ whole genome shotgun (WGS) entry which is preliminary data.</text>
</comment>
<accession>A0AAN7VST1</accession>
<dbReference type="SUPFAM" id="SSF53187">
    <property type="entry name" value="Zn-dependent exopeptidases"/>
    <property type="match status" value="1"/>
</dbReference>
<feature type="domain" description="Peptidase M20 dimerisation" evidence="4">
    <location>
        <begin position="211"/>
        <end position="369"/>
    </location>
</feature>
<keyword evidence="3" id="KW-0378">Hydrolase</keyword>
<keyword evidence="1" id="KW-0645">Protease</keyword>
<keyword evidence="6" id="KW-1185">Reference proteome</keyword>
<proteinExistence type="predicted"/>
<name>A0AAN7VST1_9COLE</name>
<evidence type="ECO:0000256" key="2">
    <source>
        <dbReference type="ARBA" id="ARBA00022723"/>
    </source>
</evidence>
<evidence type="ECO:0000313" key="6">
    <source>
        <dbReference type="Proteomes" id="UP001329430"/>
    </source>
</evidence>
<dbReference type="GO" id="GO:0006508">
    <property type="term" value="P:proteolysis"/>
    <property type="evidence" value="ECO:0007669"/>
    <property type="project" value="UniProtKB-KW"/>
</dbReference>
<dbReference type="InterPro" id="IPR002933">
    <property type="entry name" value="Peptidase_M20"/>
</dbReference>
<dbReference type="GO" id="GO:0008233">
    <property type="term" value="F:peptidase activity"/>
    <property type="evidence" value="ECO:0007669"/>
    <property type="project" value="UniProtKB-KW"/>
</dbReference>
<protein>
    <recommendedName>
        <fullName evidence="4">Peptidase M20 dimerisation domain-containing protein</fullName>
    </recommendedName>
</protein>